<dbReference type="Proteomes" id="UP001189429">
    <property type="component" value="Unassembled WGS sequence"/>
</dbReference>
<evidence type="ECO:0000313" key="2">
    <source>
        <dbReference type="EMBL" id="CAK0896862.1"/>
    </source>
</evidence>
<feature type="region of interest" description="Disordered" evidence="1">
    <location>
        <begin position="1"/>
        <end position="27"/>
    </location>
</feature>
<proteinExistence type="predicted"/>
<keyword evidence="3" id="KW-1185">Reference proteome</keyword>
<evidence type="ECO:0000313" key="3">
    <source>
        <dbReference type="Proteomes" id="UP001189429"/>
    </source>
</evidence>
<protein>
    <submittedName>
        <fullName evidence="2">Uncharacterized protein</fullName>
    </submittedName>
</protein>
<sequence>DASTMEARGPAITEPQTSRSEGVGSVAGISGELSAAAEAPLRNLGQREMAEPLVPDGRLAQRITKSTRAHGLLQETPQLIEMSELVLPAAHLRRRARTRAELGARWIKGQSGNIGNGQADLLAQRGADKRCSGLHWGRPHPGREWGAAGRRQLCRERARTQSAARNCRCAEIAREDGGDTPAGRPGPPLAEADYQRQGVPSITVLTEGTAAGAAAAGVPGLLYLERPKQLRMRETDLRARHLLGPPAMK</sequence>
<accession>A0ABN9XEU6</accession>
<feature type="non-terminal residue" evidence="2">
    <location>
        <position position="249"/>
    </location>
</feature>
<name>A0ABN9XEU6_9DINO</name>
<feature type="non-terminal residue" evidence="2">
    <location>
        <position position="1"/>
    </location>
</feature>
<gene>
    <name evidence="2" type="ORF">PCOR1329_LOCUS75205</name>
</gene>
<reference evidence="2" key="1">
    <citation type="submission" date="2023-10" db="EMBL/GenBank/DDBJ databases">
        <authorList>
            <person name="Chen Y."/>
            <person name="Shah S."/>
            <person name="Dougan E. K."/>
            <person name="Thang M."/>
            <person name="Chan C."/>
        </authorList>
    </citation>
    <scope>NUCLEOTIDE SEQUENCE [LARGE SCALE GENOMIC DNA]</scope>
</reference>
<organism evidence="2 3">
    <name type="scientific">Prorocentrum cordatum</name>
    <dbReference type="NCBI Taxonomy" id="2364126"/>
    <lineage>
        <taxon>Eukaryota</taxon>
        <taxon>Sar</taxon>
        <taxon>Alveolata</taxon>
        <taxon>Dinophyceae</taxon>
        <taxon>Prorocentrales</taxon>
        <taxon>Prorocentraceae</taxon>
        <taxon>Prorocentrum</taxon>
    </lineage>
</organism>
<evidence type="ECO:0000256" key="1">
    <source>
        <dbReference type="SAM" id="MobiDB-lite"/>
    </source>
</evidence>
<dbReference type="EMBL" id="CAUYUJ010020249">
    <property type="protein sequence ID" value="CAK0896862.1"/>
    <property type="molecule type" value="Genomic_DNA"/>
</dbReference>
<comment type="caution">
    <text evidence="2">The sequence shown here is derived from an EMBL/GenBank/DDBJ whole genome shotgun (WGS) entry which is preliminary data.</text>
</comment>